<keyword evidence="2" id="KW-1185">Reference proteome</keyword>
<name>A0ABR9XMT3_9SPHI</name>
<reference evidence="1 2" key="1">
    <citation type="submission" date="2020-10" db="EMBL/GenBank/DDBJ databases">
        <title>Mucilaginibacter mali sp. nov., isolated from rhizosphere soil of apple orchard.</title>
        <authorList>
            <person name="Lee J.-S."/>
            <person name="Kim H.S."/>
            <person name="Kim J.-S."/>
        </authorList>
    </citation>
    <scope>NUCLEOTIDE SEQUENCE [LARGE SCALE GENOMIC DNA]</scope>
    <source>
        <strain evidence="1 2">KCTC 23157</strain>
    </source>
</reference>
<dbReference type="EMBL" id="JADFFM010000002">
    <property type="protein sequence ID" value="MBE9668374.1"/>
    <property type="molecule type" value="Genomic_DNA"/>
</dbReference>
<organism evidence="1 2">
    <name type="scientific">Mucilaginibacter boryungensis</name>
    <dbReference type="NCBI Taxonomy" id="768480"/>
    <lineage>
        <taxon>Bacteria</taxon>
        <taxon>Pseudomonadati</taxon>
        <taxon>Bacteroidota</taxon>
        <taxon>Sphingobacteriia</taxon>
        <taxon>Sphingobacteriales</taxon>
        <taxon>Sphingobacteriaceae</taxon>
        <taxon>Mucilaginibacter</taxon>
    </lineage>
</organism>
<comment type="caution">
    <text evidence="1">The sequence shown here is derived from an EMBL/GenBank/DDBJ whole genome shotgun (WGS) entry which is preliminary data.</text>
</comment>
<dbReference type="Proteomes" id="UP000632774">
    <property type="component" value="Unassembled WGS sequence"/>
</dbReference>
<evidence type="ECO:0000313" key="2">
    <source>
        <dbReference type="Proteomes" id="UP000632774"/>
    </source>
</evidence>
<evidence type="ECO:0000313" key="1">
    <source>
        <dbReference type="EMBL" id="MBE9668374.1"/>
    </source>
</evidence>
<dbReference type="RefSeq" id="WP_194107777.1">
    <property type="nucleotide sequence ID" value="NZ_JADFFM010000002.1"/>
</dbReference>
<evidence type="ECO:0008006" key="3">
    <source>
        <dbReference type="Google" id="ProtNLM"/>
    </source>
</evidence>
<protein>
    <recommendedName>
        <fullName evidence="3">DUF4352 domain-containing protein</fullName>
    </recommendedName>
</protein>
<sequence length="125" mass="13847">MKKLLIFCLPLALLYACGEKPHKTELINDKGSDSLTITSLRDTFNKFKGSYYVSAMVKNLGKTKAENFMVQAKYIDKVGDIVAETSSGAGKTIAPGDSLLIENTYDFQSYNNVPYKVKVSVKSMF</sequence>
<accession>A0ABR9XMT3</accession>
<proteinExistence type="predicted"/>
<dbReference type="PROSITE" id="PS51257">
    <property type="entry name" value="PROKAR_LIPOPROTEIN"/>
    <property type="match status" value="1"/>
</dbReference>
<gene>
    <name evidence="1" type="ORF">IRJ18_18535</name>
</gene>